<comment type="caution">
    <text evidence="2">The sequence shown here is derived from an EMBL/GenBank/DDBJ whole genome shotgun (WGS) entry which is preliminary data.</text>
</comment>
<dbReference type="Pfam" id="PF00144">
    <property type="entry name" value="Beta-lactamase"/>
    <property type="match status" value="1"/>
</dbReference>
<dbReference type="RefSeq" id="WP_250430355.1">
    <property type="nucleotide sequence ID" value="NZ_JALPRR010000003.1"/>
</dbReference>
<keyword evidence="2" id="KW-0378">Hydrolase</keyword>
<dbReference type="SUPFAM" id="SSF56601">
    <property type="entry name" value="beta-lactamase/transpeptidase-like"/>
    <property type="match status" value="1"/>
</dbReference>
<dbReference type="Gene3D" id="3.40.710.10">
    <property type="entry name" value="DD-peptidase/beta-lactamase superfamily"/>
    <property type="match status" value="1"/>
</dbReference>
<dbReference type="Proteomes" id="UP001597374">
    <property type="component" value="Unassembled WGS sequence"/>
</dbReference>
<dbReference type="PANTHER" id="PTHR46825:SF9">
    <property type="entry name" value="BETA-LACTAMASE-RELATED DOMAIN-CONTAINING PROTEIN"/>
    <property type="match status" value="1"/>
</dbReference>
<dbReference type="InterPro" id="IPR050491">
    <property type="entry name" value="AmpC-like"/>
</dbReference>
<protein>
    <submittedName>
        <fullName evidence="2">Serine hydrolase domain-containing protein</fullName>
        <ecNumber evidence="2">3.-.-.-</ecNumber>
    </submittedName>
</protein>
<gene>
    <name evidence="2" type="ORF">ACFSKP_14240</name>
</gene>
<name>A0ABW5D086_9BACT</name>
<organism evidence="2 3">
    <name type="scientific">Pontibacter ruber</name>
    <dbReference type="NCBI Taxonomy" id="1343895"/>
    <lineage>
        <taxon>Bacteria</taxon>
        <taxon>Pseudomonadati</taxon>
        <taxon>Bacteroidota</taxon>
        <taxon>Cytophagia</taxon>
        <taxon>Cytophagales</taxon>
        <taxon>Hymenobacteraceae</taxon>
        <taxon>Pontibacter</taxon>
    </lineage>
</organism>
<dbReference type="InterPro" id="IPR012338">
    <property type="entry name" value="Beta-lactam/transpept-like"/>
</dbReference>
<evidence type="ECO:0000313" key="2">
    <source>
        <dbReference type="EMBL" id="MFD2247423.1"/>
    </source>
</evidence>
<feature type="domain" description="Beta-lactamase-related" evidence="1">
    <location>
        <begin position="20"/>
        <end position="320"/>
    </location>
</feature>
<accession>A0ABW5D086</accession>
<dbReference type="PANTHER" id="PTHR46825">
    <property type="entry name" value="D-ALANYL-D-ALANINE-CARBOXYPEPTIDASE/ENDOPEPTIDASE AMPH"/>
    <property type="match status" value="1"/>
</dbReference>
<proteinExistence type="predicted"/>
<keyword evidence="3" id="KW-1185">Reference proteome</keyword>
<dbReference type="EC" id="3.-.-.-" evidence="2"/>
<reference evidence="3" key="1">
    <citation type="journal article" date="2019" name="Int. J. Syst. Evol. Microbiol.">
        <title>The Global Catalogue of Microorganisms (GCM) 10K type strain sequencing project: providing services to taxonomists for standard genome sequencing and annotation.</title>
        <authorList>
            <consortium name="The Broad Institute Genomics Platform"/>
            <consortium name="The Broad Institute Genome Sequencing Center for Infectious Disease"/>
            <person name="Wu L."/>
            <person name="Ma J."/>
        </authorList>
    </citation>
    <scope>NUCLEOTIDE SEQUENCE [LARGE SCALE GENOMIC DNA]</scope>
    <source>
        <strain evidence="3">CGMCC 4.1782</strain>
    </source>
</reference>
<sequence>MTSTIQHALDSIMNSRYPDHQPGAALLVTSDGETLYSKGFGLAKLTYREPVSAATNFRMASVSKQFTAMCIHLLEQDGRLCYEDTLLHFFPEFNPVIGSKISLHQLLTHSSGLLDYEAFVDEKATKQVSDEHVLQIAAATTESYFEPGTAFRYSNTGYVLLALVVEQVSGLAFGTFLQQYIFEPLGMKNSILYKENLKIPERAMGYAYNAANAPYFSDQSTCSATKGDGCIYTSLQDYQLWHKALRQPGLFELQPLLDKVYFPIDKERNWFYGMGWFFSRRKNGSCEMYHTGNTCGFSNLVIRLPEQDKLIAYFSNIADNQHLLTDFLDVLSNFPEFSPKSDLVRQLGELTR</sequence>
<dbReference type="GO" id="GO:0016787">
    <property type="term" value="F:hydrolase activity"/>
    <property type="evidence" value="ECO:0007669"/>
    <property type="project" value="UniProtKB-KW"/>
</dbReference>
<evidence type="ECO:0000313" key="3">
    <source>
        <dbReference type="Proteomes" id="UP001597374"/>
    </source>
</evidence>
<dbReference type="EMBL" id="JBHUIM010000002">
    <property type="protein sequence ID" value="MFD2247423.1"/>
    <property type="molecule type" value="Genomic_DNA"/>
</dbReference>
<dbReference type="InterPro" id="IPR001466">
    <property type="entry name" value="Beta-lactam-related"/>
</dbReference>
<evidence type="ECO:0000259" key="1">
    <source>
        <dbReference type="Pfam" id="PF00144"/>
    </source>
</evidence>